<evidence type="ECO:0000256" key="1">
    <source>
        <dbReference type="ARBA" id="ARBA00022723"/>
    </source>
</evidence>
<comment type="caution">
    <text evidence="6">The sequence shown here is derived from an EMBL/GenBank/DDBJ whole genome shotgun (WGS) entry which is preliminary data.</text>
</comment>
<dbReference type="OrthoDB" id="9979716at2759"/>
<dbReference type="STRING" id="7232.A0A484B9A2"/>
<dbReference type="OMA" id="INGADMM"/>
<gene>
    <name evidence="6" type="ORF">AWZ03_008931</name>
</gene>
<sequence>MLYNHLDILFLDLPNFCYVISQKGRILLLHEGFYYVREKAINNKTYWRCTQYHAVGQLYEHAQEETQIVDRQTRIRHGSKTEEQHQLALCKISQRQLQSEGDDARAEERPGELVRKQGIMIVKGTKGKPKLLMGGFEYFRNNSRGSKTYWLCARNRYLRCAARIITCSSTGELVVKNQQHNHDPQFPGENKKQANDTTNSSQ</sequence>
<evidence type="ECO:0000256" key="3">
    <source>
        <dbReference type="ARBA" id="ARBA00022833"/>
    </source>
</evidence>
<accession>A0A484B9A2</accession>
<dbReference type="EMBL" id="LSRL02000098">
    <property type="protein sequence ID" value="TDG44610.1"/>
    <property type="molecule type" value="Genomic_DNA"/>
</dbReference>
<evidence type="ECO:0000313" key="7">
    <source>
        <dbReference type="Proteomes" id="UP000295192"/>
    </source>
</evidence>
<keyword evidence="7" id="KW-1185">Reference proteome</keyword>
<evidence type="ECO:0000313" key="6">
    <source>
        <dbReference type="EMBL" id="TDG44610.1"/>
    </source>
</evidence>
<protein>
    <recommendedName>
        <fullName evidence="5">FLYWCH-type domain-containing protein</fullName>
    </recommendedName>
</protein>
<dbReference type="AlphaFoldDB" id="A0A484B9A2"/>
<evidence type="ECO:0000256" key="4">
    <source>
        <dbReference type="SAM" id="MobiDB-lite"/>
    </source>
</evidence>
<evidence type="ECO:0000259" key="5">
    <source>
        <dbReference type="Pfam" id="PF04500"/>
    </source>
</evidence>
<dbReference type="GO" id="GO:0008270">
    <property type="term" value="F:zinc ion binding"/>
    <property type="evidence" value="ECO:0007669"/>
    <property type="project" value="UniProtKB-KW"/>
</dbReference>
<feature type="domain" description="FLYWCH-type" evidence="5">
    <location>
        <begin position="122"/>
        <end position="182"/>
    </location>
</feature>
<dbReference type="Proteomes" id="UP000295192">
    <property type="component" value="Unassembled WGS sequence"/>
</dbReference>
<proteinExistence type="predicted"/>
<feature type="domain" description="FLYWCH-type" evidence="5">
    <location>
        <begin position="18"/>
        <end position="54"/>
    </location>
</feature>
<organism evidence="6 7">
    <name type="scientific">Drosophila navojoa</name>
    <name type="common">Fruit fly</name>
    <dbReference type="NCBI Taxonomy" id="7232"/>
    <lineage>
        <taxon>Eukaryota</taxon>
        <taxon>Metazoa</taxon>
        <taxon>Ecdysozoa</taxon>
        <taxon>Arthropoda</taxon>
        <taxon>Hexapoda</taxon>
        <taxon>Insecta</taxon>
        <taxon>Pterygota</taxon>
        <taxon>Neoptera</taxon>
        <taxon>Endopterygota</taxon>
        <taxon>Diptera</taxon>
        <taxon>Brachycera</taxon>
        <taxon>Muscomorpha</taxon>
        <taxon>Ephydroidea</taxon>
        <taxon>Drosophilidae</taxon>
        <taxon>Drosophila</taxon>
    </lineage>
</organism>
<dbReference type="InterPro" id="IPR007588">
    <property type="entry name" value="Znf_FLYWCH"/>
</dbReference>
<evidence type="ECO:0000256" key="2">
    <source>
        <dbReference type="ARBA" id="ARBA00022771"/>
    </source>
</evidence>
<keyword evidence="3" id="KW-0862">Zinc</keyword>
<dbReference type="Pfam" id="PF04500">
    <property type="entry name" value="FLYWCH"/>
    <property type="match status" value="2"/>
</dbReference>
<feature type="region of interest" description="Disordered" evidence="4">
    <location>
        <begin position="180"/>
        <end position="202"/>
    </location>
</feature>
<dbReference type="Gene3D" id="2.20.25.240">
    <property type="match status" value="2"/>
</dbReference>
<reference evidence="6 7" key="1">
    <citation type="journal article" date="2019" name="J. Hered.">
        <title>An Improved Genome Assembly for Drosophila navojoa, the Basal Species in the mojavensis Cluster.</title>
        <authorList>
            <person name="Vanderlinde T."/>
            <person name="Dupim E.G."/>
            <person name="Nazario-Yepiz N.O."/>
            <person name="Carvalho A.B."/>
        </authorList>
    </citation>
    <scope>NUCLEOTIDE SEQUENCE [LARGE SCALE GENOMIC DNA]</scope>
    <source>
        <strain evidence="6">Navoj_Jal97</strain>
        <tissue evidence="6">Whole organism</tissue>
    </source>
</reference>
<keyword evidence="1" id="KW-0479">Metal-binding</keyword>
<name>A0A484B9A2_DRONA</name>
<keyword evidence="2" id="KW-0863">Zinc-finger</keyword>